<dbReference type="Proteomes" id="UP001558632">
    <property type="component" value="Unassembled WGS sequence"/>
</dbReference>
<sequence length="71" mass="8253">MENPAISDSIKSTFIQTVIVPGMAEAMERGRVSQFIGPLPEVQNQLYKTIWWSHLWKSFSCRTLKIFICEY</sequence>
<gene>
    <name evidence="1" type="ORF">TSPI_00658</name>
</gene>
<comment type="caution">
    <text evidence="1">The sequence shown here is derived from an EMBL/GenBank/DDBJ whole genome shotgun (WGS) entry which is preliminary data.</text>
</comment>
<proteinExistence type="predicted"/>
<keyword evidence="2" id="KW-1185">Reference proteome</keyword>
<organism evidence="1 2">
    <name type="scientific">Trichinella spiralis</name>
    <name type="common">Trichina worm</name>
    <dbReference type="NCBI Taxonomy" id="6334"/>
    <lineage>
        <taxon>Eukaryota</taxon>
        <taxon>Metazoa</taxon>
        <taxon>Ecdysozoa</taxon>
        <taxon>Nematoda</taxon>
        <taxon>Enoplea</taxon>
        <taxon>Dorylaimia</taxon>
        <taxon>Trichinellida</taxon>
        <taxon>Trichinellidae</taxon>
        <taxon>Trichinella</taxon>
    </lineage>
</organism>
<dbReference type="EMBL" id="JBEUSY010000151">
    <property type="protein sequence ID" value="KAL1244048.1"/>
    <property type="molecule type" value="Genomic_DNA"/>
</dbReference>
<accession>A0ABR3KTX3</accession>
<protein>
    <submittedName>
        <fullName evidence="1">Transformation/transcription domain-associated protein</fullName>
    </submittedName>
</protein>
<reference evidence="1 2" key="1">
    <citation type="submission" date="2024-07" db="EMBL/GenBank/DDBJ databases">
        <title>Enhanced genomic and transcriptomic resources for Trichinella pseudospiralis and T. spiralis underpin the discovery of pronounced molecular differences between stages and species.</title>
        <authorList>
            <person name="Pasi K.K."/>
            <person name="La Rosa G."/>
            <person name="Gomez-Morales M.A."/>
            <person name="Tosini F."/>
            <person name="Sumanam S."/>
            <person name="Young N.D."/>
            <person name="Chang B.C."/>
            <person name="Robin G.B."/>
        </authorList>
    </citation>
    <scope>NUCLEOTIDE SEQUENCE [LARGE SCALE GENOMIC DNA]</scope>
    <source>
        <strain evidence="1">ISS534</strain>
    </source>
</reference>
<evidence type="ECO:0000313" key="2">
    <source>
        <dbReference type="Proteomes" id="UP001558632"/>
    </source>
</evidence>
<name>A0ABR3KTX3_TRISP</name>
<evidence type="ECO:0000313" key="1">
    <source>
        <dbReference type="EMBL" id="KAL1244048.1"/>
    </source>
</evidence>